<dbReference type="AlphaFoldDB" id="A0A2R5L705"/>
<comment type="similarity">
    <text evidence="3">Belongs to the CEP43 family.</text>
</comment>
<name>A0A2R5L705_9ACAR</name>
<comment type="subcellular location">
    <subcellularLocation>
        <location evidence="1">Cytoplasm</location>
        <location evidence="1">Cytoskeleton</location>
        <location evidence="1">Cilium basal body</location>
    </subcellularLocation>
    <subcellularLocation>
        <location evidence="2">Cytoplasm</location>
        <location evidence="2">Cytoskeleton</location>
        <location evidence="2">Microtubule organizing center</location>
        <location evidence="2">Centrosome</location>
    </subcellularLocation>
</comment>
<dbReference type="GeneID" id="135391347"/>
<organism evidence="9">
    <name type="scientific">Ornithodoros turicata</name>
    <dbReference type="NCBI Taxonomy" id="34597"/>
    <lineage>
        <taxon>Eukaryota</taxon>
        <taxon>Metazoa</taxon>
        <taxon>Ecdysozoa</taxon>
        <taxon>Arthropoda</taxon>
        <taxon>Chelicerata</taxon>
        <taxon>Arachnida</taxon>
        <taxon>Acari</taxon>
        <taxon>Parasitiformes</taxon>
        <taxon>Ixodida</taxon>
        <taxon>Ixodoidea</taxon>
        <taxon>Argasidae</taxon>
        <taxon>Ornithodorinae</taxon>
        <taxon>Ornithodoros</taxon>
    </lineage>
</organism>
<dbReference type="PANTHER" id="PTHR15431:SF4">
    <property type="entry name" value="PROTEIN TONNEAU 1B"/>
    <property type="match status" value="1"/>
</dbReference>
<evidence type="ECO:0000256" key="1">
    <source>
        <dbReference type="ARBA" id="ARBA00004120"/>
    </source>
</evidence>
<dbReference type="InterPro" id="IPR018993">
    <property type="entry name" value="FOP_dimerisation-dom_N"/>
</dbReference>
<protein>
    <recommendedName>
        <fullName evidence="8">FGFR1 oncogene partner (FOP) N-terminal dimerisation domain-containing protein</fullName>
    </recommendedName>
</protein>
<dbReference type="GO" id="GO:0005813">
    <property type="term" value="C:centrosome"/>
    <property type="evidence" value="ECO:0007669"/>
    <property type="project" value="UniProtKB-SubCell"/>
</dbReference>
<dbReference type="SMART" id="SM00667">
    <property type="entry name" value="LisH"/>
    <property type="match status" value="1"/>
</dbReference>
<dbReference type="InterPro" id="IPR006594">
    <property type="entry name" value="LisH"/>
</dbReference>
<sequence length="120" mass="13392">MSTDSDLKKALVEALENKGALSQLRAVLRAEIYKVLEDGPRDRPDLPHVNVLINELILEYLNYNGYRHTASVLESESGHTSWTPVNRPVLEAQLGIAPSTTKLPLLYTMVSNLQSNRQPP</sequence>
<dbReference type="GO" id="GO:0030030">
    <property type="term" value="P:cell projection organization"/>
    <property type="evidence" value="ECO:0007669"/>
    <property type="project" value="UniProtKB-KW"/>
</dbReference>
<dbReference type="RefSeq" id="XP_064477662.1">
    <property type="nucleotide sequence ID" value="XM_064621592.1"/>
</dbReference>
<evidence type="ECO:0000256" key="7">
    <source>
        <dbReference type="ARBA" id="ARBA00023273"/>
    </source>
</evidence>
<evidence type="ECO:0000256" key="4">
    <source>
        <dbReference type="ARBA" id="ARBA00022490"/>
    </source>
</evidence>
<keyword evidence="6" id="KW-0206">Cytoskeleton</keyword>
<keyword evidence="4" id="KW-0963">Cytoplasm</keyword>
<dbReference type="PROSITE" id="PS50896">
    <property type="entry name" value="LISH"/>
    <property type="match status" value="1"/>
</dbReference>
<accession>A0A2R5L705</accession>
<evidence type="ECO:0000256" key="6">
    <source>
        <dbReference type="ARBA" id="ARBA00023212"/>
    </source>
</evidence>
<dbReference type="KEGG" id="oti:135391347"/>
<keyword evidence="7" id="KW-0966">Cell projection</keyword>
<proteinExistence type="inferred from homology"/>
<keyword evidence="5" id="KW-0970">Cilium biogenesis/degradation</keyword>
<dbReference type="GO" id="GO:0034453">
    <property type="term" value="P:microtubule anchoring"/>
    <property type="evidence" value="ECO:0007669"/>
    <property type="project" value="InterPro"/>
</dbReference>
<dbReference type="PANTHER" id="PTHR15431">
    <property type="entry name" value="FGFR1 ONCOGENE PARTNER/LISH DOMAIN-CONTAINING PROTEIN"/>
    <property type="match status" value="1"/>
</dbReference>
<evidence type="ECO:0000256" key="5">
    <source>
        <dbReference type="ARBA" id="ARBA00022794"/>
    </source>
</evidence>
<reference evidence="9" key="1">
    <citation type="submission" date="2018-03" db="EMBL/GenBank/DDBJ databases">
        <title>The relapsing fever spirochete Borrelia turicatae persists in the highly oxidative environment of its soft-bodied tick vector.</title>
        <authorList>
            <person name="Bourret T.J."/>
            <person name="Boyle W.K."/>
            <person name="Valenzuela J.G."/>
            <person name="Oliveira F."/>
            <person name="Lopez J.E."/>
        </authorList>
    </citation>
    <scope>NUCLEOTIDE SEQUENCE</scope>
    <source>
        <strain evidence="9">Kansas strain/isolate</strain>
        <tissue evidence="9">Salivary glands</tissue>
    </source>
</reference>
<dbReference type="EMBL" id="GGLE01001129">
    <property type="protein sequence ID" value="MBY05255.1"/>
    <property type="molecule type" value="Transcribed_RNA"/>
</dbReference>
<dbReference type="Pfam" id="PF09398">
    <property type="entry name" value="FOP_dimer"/>
    <property type="match status" value="1"/>
</dbReference>
<evidence type="ECO:0000313" key="9">
    <source>
        <dbReference type="EMBL" id="MBY05255.1"/>
    </source>
</evidence>
<evidence type="ECO:0000256" key="3">
    <source>
        <dbReference type="ARBA" id="ARBA00005385"/>
    </source>
</evidence>
<evidence type="ECO:0000256" key="2">
    <source>
        <dbReference type="ARBA" id="ARBA00004300"/>
    </source>
</evidence>
<dbReference type="Gene3D" id="1.20.960.40">
    <property type="match status" value="1"/>
</dbReference>
<evidence type="ECO:0000259" key="8">
    <source>
        <dbReference type="Pfam" id="PF09398"/>
    </source>
</evidence>
<feature type="domain" description="FGFR1 oncogene partner (FOP) N-terminal dimerisation" evidence="8">
    <location>
        <begin position="52"/>
        <end position="111"/>
    </location>
</feature>